<dbReference type="GO" id="GO:0016020">
    <property type="term" value="C:membrane"/>
    <property type="evidence" value="ECO:0007669"/>
    <property type="project" value="UniProtKB-SubCell"/>
</dbReference>
<keyword evidence="8" id="KW-1185">Reference proteome</keyword>
<evidence type="ECO:0000256" key="3">
    <source>
        <dbReference type="ARBA" id="ARBA00022989"/>
    </source>
</evidence>
<reference evidence="7 8" key="1">
    <citation type="submission" date="2015-06" db="EMBL/GenBank/DDBJ databases">
        <title>Draft genome of the moderately acidophilic sulfate reducer Candidatus Desulfosporosinus acididurans strain M1.</title>
        <authorList>
            <person name="Poehlein A."/>
            <person name="Petzsch P."/>
            <person name="Johnson B.D."/>
            <person name="Schloemann M."/>
            <person name="Daniel R."/>
            <person name="Muehling M."/>
        </authorList>
    </citation>
    <scope>NUCLEOTIDE SEQUENCE [LARGE SCALE GENOMIC DNA]</scope>
    <source>
        <strain evidence="7 8">M1</strain>
    </source>
</reference>
<dbReference type="InterPro" id="IPR002645">
    <property type="entry name" value="STAS_dom"/>
</dbReference>
<feature type="domain" description="STAS" evidence="6">
    <location>
        <begin position="444"/>
        <end position="555"/>
    </location>
</feature>
<dbReference type="CDD" id="cd07042">
    <property type="entry name" value="STAS_SulP_like_sulfate_transporter"/>
    <property type="match status" value="1"/>
</dbReference>
<dbReference type="Pfam" id="PF00916">
    <property type="entry name" value="Sulfate_transp"/>
    <property type="match status" value="1"/>
</dbReference>
<evidence type="ECO:0000256" key="4">
    <source>
        <dbReference type="ARBA" id="ARBA00023136"/>
    </source>
</evidence>
<dbReference type="RefSeq" id="WP_047810603.1">
    <property type="nucleotide sequence ID" value="NZ_LDZY01000009.1"/>
</dbReference>
<evidence type="ECO:0000259" key="6">
    <source>
        <dbReference type="PROSITE" id="PS50801"/>
    </source>
</evidence>
<dbReference type="InterPro" id="IPR001902">
    <property type="entry name" value="SLC26A/SulP_fam"/>
</dbReference>
<sequence length="609" mass="66329">MNLTGFRYIPVISTIKNYKKEYFVKDLIAALTVAVVAIPQSMAYALIAGVNPLYGLYTAIVSSIFGSAFGSSKHLVTGPTNAICLLVAGSMRNYMGLDNAYQMLFLMTFLVGTLQMLYGIIKLGKVINFVSHSVIVGFTAGAGVLIALGQLNTILSISIKNSAQLPTMEKLYYVLTHINQTNLYALGLGLLTIVIIVTCKKINKNLPGALIGIIIPILIIVMFGLDQKGVKLTGVIPSSLPPFRMVQFNFDAASKVFSGAIAISVIGLVEAISISKSISSTSRQKIDANQEFIGQGLSNIISSFFQCFPASGSFTRSAINYHNGAVSRLSGILSGVVIAIVLLFFAPYARYIPNPCLAGVILVTAYSLIDQEEIKSIIKLGKLNSDSLAMAVTCLATILLPDLDYAIYTGIVLSIILYLKDTNKSPIKLFIPSQGRDLKINRQELMVVDEKTDLLIIQLEGHLYFGSAYDLEQKLDSLVDKANLYILEMKNVISLDVTVLNALKVFIKAVNRFGGKVMICGVRPEINLLLLKANLDTELGVDNKFTLSEDELLKLIALDIEKTRVPFPCENTNTETNNFAYHLLQSVSNFNGGNNSDKKPAYFENTSTN</sequence>
<keyword evidence="2 5" id="KW-0812">Transmembrane</keyword>
<comment type="caution">
    <text evidence="7">The sequence shown here is derived from an EMBL/GenBank/DDBJ whole genome shotgun (WGS) entry which is preliminary data.</text>
</comment>
<dbReference type="AlphaFoldDB" id="A0A0J1FPG8"/>
<dbReference type="PANTHER" id="PTHR11814">
    <property type="entry name" value="SULFATE TRANSPORTER"/>
    <property type="match status" value="1"/>
</dbReference>
<keyword evidence="3 5" id="KW-1133">Transmembrane helix</keyword>
<feature type="transmembrane region" description="Helical" evidence="5">
    <location>
        <begin position="390"/>
        <end position="419"/>
    </location>
</feature>
<name>A0A0J1FPG8_9FIRM</name>
<dbReference type="Pfam" id="PF01740">
    <property type="entry name" value="STAS"/>
    <property type="match status" value="1"/>
</dbReference>
<dbReference type="EMBL" id="LDZY01000009">
    <property type="protein sequence ID" value="KLU65217.1"/>
    <property type="molecule type" value="Genomic_DNA"/>
</dbReference>
<feature type="transmembrane region" description="Helical" evidence="5">
    <location>
        <begin position="256"/>
        <end position="275"/>
    </location>
</feature>
<proteinExistence type="predicted"/>
<dbReference type="Proteomes" id="UP000036356">
    <property type="component" value="Unassembled WGS sequence"/>
</dbReference>
<feature type="transmembrane region" description="Helical" evidence="5">
    <location>
        <begin position="206"/>
        <end position="225"/>
    </location>
</feature>
<evidence type="ECO:0000256" key="2">
    <source>
        <dbReference type="ARBA" id="ARBA00022692"/>
    </source>
</evidence>
<dbReference type="PATRIC" id="fig|476652.3.peg.2898"/>
<dbReference type="PROSITE" id="PS50801">
    <property type="entry name" value="STAS"/>
    <property type="match status" value="1"/>
</dbReference>
<dbReference type="STRING" id="476652.DEAC_c27690"/>
<feature type="transmembrane region" description="Helical" evidence="5">
    <location>
        <begin position="325"/>
        <end position="345"/>
    </location>
</feature>
<dbReference type="InterPro" id="IPR011547">
    <property type="entry name" value="SLC26A/SulP_dom"/>
</dbReference>
<dbReference type="SUPFAM" id="SSF52091">
    <property type="entry name" value="SpoIIaa-like"/>
    <property type="match status" value="1"/>
</dbReference>
<comment type="subcellular location">
    <subcellularLocation>
        <location evidence="1">Membrane</location>
        <topology evidence="1">Multi-pass membrane protein</topology>
    </subcellularLocation>
</comment>
<keyword evidence="4 5" id="KW-0472">Membrane</keyword>
<feature type="transmembrane region" description="Helical" evidence="5">
    <location>
        <begin position="133"/>
        <end position="159"/>
    </location>
</feature>
<evidence type="ECO:0000256" key="5">
    <source>
        <dbReference type="SAM" id="Phobius"/>
    </source>
</evidence>
<feature type="transmembrane region" description="Helical" evidence="5">
    <location>
        <begin position="27"/>
        <end position="47"/>
    </location>
</feature>
<dbReference type="Gene3D" id="3.30.750.24">
    <property type="entry name" value="STAS domain"/>
    <property type="match status" value="1"/>
</dbReference>
<evidence type="ECO:0000313" key="7">
    <source>
        <dbReference type="EMBL" id="KLU65217.1"/>
    </source>
</evidence>
<evidence type="ECO:0000313" key="8">
    <source>
        <dbReference type="Proteomes" id="UP000036356"/>
    </source>
</evidence>
<dbReference type="GO" id="GO:0055085">
    <property type="term" value="P:transmembrane transport"/>
    <property type="evidence" value="ECO:0007669"/>
    <property type="project" value="InterPro"/>
</dbReference>
<evidence type="ECO:0000256" key="1">
    <source>
        <dbReference type="ARBA" id="ARBA00004141"/>
    </source>
</evidence>
<feature type="transmembrane region" description="Helical" evidence="5">
    <location>
        <begin position="100"/>
        <end position="121"/>
    </location>
</feature>
<feature type="transmembrane region" description="Helical" evidence="5">
    <location>
        <begin position="181"/>
        <end position="199"/>
    </location>
</feature>
<organism evidence="7 8">
    <name type="scientific">Desulfosporosinus acididurans</name>
    <dbReference type="NCBI Taxonomy" id="476652"/>
    <lineage>
        <taxon>Bacteria</taxon>
        <taxon>Bacillati</taxon>
        <taxon>Bacillota</taxon>
        <taxon>Clostridia</taxon>
        <taxon>Eubacteriales</taxon>
        <taxon>Desulfitobacteriaceae</taxon>
        <taxon>Desulfosporosinus</taxon>
    </lineage>
</organism>
<accession>A0A0J1FPG8</accession>
<protein>
    <submittedName>
        <fullName evidence="7">Putative sulfate transporterc</fullName>
    </submittedName>
</protein>
<dbReference type="InterPro" id="IPR036513">
    <property type="entry name" value="STAS_dom_sf"/>
</dbReference>
<gene>
    <name evidence="7" type="ORF">DEAC_c27690</name>
</gene>